<dbReference type="PANTHER" id="PTHR30069:SF46">
    <property type="entry name" value="OAR PROTEIN"/>
    <property type="match status" value="1"/>
</dbReference>
<feature type="signal peptide" evidence="7">
    <location>
        <begin position="1"/>
        <end position="27"/>
    </location>
</feature>
<dbReference type="SUPFAM" id="SSF56935">
    <property type="entry name" value="Porins"/>
    <property type="match status" value="1"/>
</dbReference>
<proteinExistence type="predicted"/>
<feature type="chain" id="PRO_5012251376" evidence="7">
    <location>
        <begin position="28"/>
        <end position="1115"/>
    </location>
</feature>
<dbReference type="Pfam" id="PF25183">
    <property type="entry name" value="OMP_b-brl_4"/>
    <property type="match status" value="2"/>
</dbReference>
<dbReference type="RefSeq" id="WP_072755261.1">
    <property type="nucleotide sequence ID" value="NZ_FQUK01000008.1"/>
</dbReference>
<evidence type="ECO:0000313" key="10">
    <source>
        <dbReference type="Proteomes" id="UP000242857"/>
    </source>
</evidence>
<evidence type="ECO:0000256" key="2">
    <source>
        <dbReference type="ARBA" id="ARBA00022448"/>
    </source>
</evidence>
<dbReference type="OrthoDB" id="9768147at2"/>
<keyword evidence="7" id="KW-0732">Signal</keyword>
<keyword evidence="5" id="KW-0472">Membrane</keyword>
<evidence type="ECO:0000256" key="3">
    <source>
        <dbReference type="ARBA" id="ARBA00022452"/>
    </source>
</evidence>
<dbReference type="GO" id="GO:0015344">
    <property type="term" value="F:siderophore uptake transmembrane transporter activity"/>
    <property type="evidence" value="ECO:0007669"/>
    <property type="project" value="TreeGrafter"/>
</dbReference>
<keyword evidence="9" id="KW-0121">Carboxypeptidase</keyword>
<dbReference type="GO" id="GO:0044718">
    <property type="term" value="P:siderophore transmembrane transport"/>
    <property type="evidence" value="ECO:0007669"/>
    <property type="project" value="TreeGrafter"/>
</dbReference>
<evidence type="ECO:0000313" key="9">
    <source>
        <dbReference type="EMBL" id="SHE57174.1"/>
    </source>
</evidence>
<dbReference type="InterPro" id="IPR057601">
    <property type="entry name" value="Oar-like_b-barrel"/>
</dbReference>
<keyword evidence="4" id="KW-0812">Transmembrane</keyword>
<dbReference type="AlphaFoldDB" id="A0A1M4UKH3"/>
<gene>
    <name evidence="9" type="ORF">SAMN02745204_00715</name>
</gene>
<protein>
    <submittedName>
        <fullName evidence="9">Carboxypeptidase regulatory-like domain-containing protein</fullName>
    </submittedName>
</protein>
<evidence type="ECO:0000256" key="5">
    <source>
        <dbReference type="ARBA" id="ARBA00023136"/>
    </source>
</evidence>
<keyword evidence="3" id="KW-1134">Transmembrane beta strand</keyword>
<dbReference type="STRING" id="213588.SAMN02745204_00715"/>
<dbReference type="InterPro" id="IPR039426">
    <property type="entry name" value="TonB-dep_rcpt-like"/>
</dbReference>
<reference evidence="10" key="1">
    <citation type="submission" date="2016-11" db="EMBL/GenBank/DDBJ databases">
        <authorList>
            <person name="Varghese N."/>
            <person name="Submissions S."/>
        </authorList>
    </citation>
    <scope>NUCLEOTIDE SEQUENCE [LARGE SCALE GENOMIC DNA]</scope>
    <source>
        <strain evidence="10">DSM 14834</strain>
    </source>
</reference>
<accession>A0A1M4UKH3</accession>
<dbReference type="InterPro" id="IPR036942">
    <property type="entry name" value="Beta-barrel_TonB_sf"/>
</dbReference>
<keyword evidence="9" id="KW-0645">Protease</keyword>
<dbReference type="EMBL" id="FQUK01000008">
    <property type="protein sequence ID" value="SHE57174.1"/>
    <property type="molecule type" value="Genomic_DNA"/>
</dbReference>
<evidence type="ECO:0000256" key="7">
    <source>
        <dbReference type="SAM" id="SignalP"/>
    </source>
</evidence>
<dbReference type="InterPro" id="IPR008969">
    <property type="entry name" value="CarboxyPept-like_regulatory"/>
</dbReference>
<keyword evidence="10" id="KW-1185">Reference proteome</keyword>
<dbReference type="Pfam" id="PF13620">
    <property type="entry name" value="CarboxypepD_reg"/>
    <property type="match status" value="1"/>
</dbReference>
<evidence type="ECO:0000256" key="1">
    <source>
        <dbReference type="ARBA" id="ARBA00004571"/>
    </source>
</evidence>
<dbReference type="GO" id="GO:0004180">
    <property type="term" value="F:carboxypeptidase activity"/>
    <property type="evidence" value="ECO:0007669"/>
    <property type="project" value="UniProtKB-KW"/>
</dbReference>
<dbReference type="SUPFAM" id="SSF49464">
    <property type="entry name" value="Carboxypeptidase regulatory domain-like"/>
    <property type="match status" value="1"/>
</dbReference>
<dbReference type="Gene3D" id="2.60.40.1120">
    <property type="entry name" value="Carboxypeptidase-like, regulatory domain"/>
    <property type="match status" value="1"/>
</dbReference>
<keyword evidence="6" id="KW-0998">Cell outer membrane</keyword>
<name>A0A1M4UKH3_9GAMM</name>
<comment type="subcellular location">
    <subcellularLocation>
        <location evidence="1">Cell outer membrane</location>
        <topology evidence="1">Multi-pass membrane protein</topology>
    </subcellularLocation>
</comment>
<dbReference type="PANTHER" id="PTHR30069">
    <property type="entry name" value="TONB-DEPENDENT OUTER MEMBRANE RECEPTOR"/>
    <property type="match status" value="1"/>
</dbReference>
<dbReference type="GO" id="GO:0009279">
    <property type="term" value="C:cell outer membrane"/>
    <property type="evidence" value="ECO:0007669"/>
    <property type="project" value="UniProtKB-SubCell"/>
</dbReference>
<organism evidence="9 10">
    <name type="scientific">Thermomonas hydrothermalis</name>
    <dbReference type="NCBI Taxonomy" id="213588"/>
    <lineage>
        <taxon>Bacteria</taxon>
        <taxon>Pseudomonadati</taxon>
        <taxon>Pseudomonadota</taxon>
        <taxon>Gammaproteobacteria</taxon>
        <taxon>Lysobacterales</taxon>
        <taxon>Lysobacteraceae</taxon>
        <taxon>Thermomonas</taxon>
    </lineage>
</organism>
<feature type="domain" description="TonB-dependent transporter Oar-like beta-barrel" evidence="8">
    <location>
        <begin position="352"/>
        <end position="1041"/>
    </location>
</feature>
<dbReference type="Proteomes" id="UP000242857">
    <property type="component" value="Unassembled WGS sequence"/>
</dbReference>
<evidence type="ECO:0000256" key="4">
    <source>
        <dbReference type="ARBA" id="ARBA00022692"/>
    </source>
</evidence>
<keyword evidence="9" id="KW-0378">Hydrolase</keyword>
<dbReference type="Gene3D" id="2.40.170.20">
    <property type="entry name" value="TonB-dependent receptor, beta-barrel domain"/>
    <property type="match status" value="1"/>
</dbReference>
<sequence length="1115" mass="121066">MNHRNRVRLSRLSLGLMVALAAAPVFAQSTSAGLAGQVVGAKGQPVAGAEVTIVHVESGTVSRTVTDANGRYNARGLRVGGPYQIVISKPGEGTKTEDGVYLELNQVTTVNASLAPVSAELDKVVVVGDAGNYLFDPANRGMGTSISGRQLETAVSGNRSLDDIARLDPRVTVTDQNDGSISASGQNNRYNSISVDGLSVNDPFGLNANGLGFTGSPISPDTIAAYDIKITGFDVTNDAVGASINAVTKSGTNNFRGSLYYALTDASSMVGRRGGPAYKGFDKNETTGFTFGGPIIKDRLFFFTSYEEQKISGLAGVGTDAVTSNKLTQQQVNDVAAAFDAIGLKVGRYGDAIAAALDNKRTLAKLDWNINDNHRASFTFQRTDEKRPTPYGSYVRDYIAILPSNWYTVANKTDNYSVQLFSDWTENFSTEFKLGYQHYQANNGAAINQPEVYACFTATPSQCSNSTNSSAVNGSAPRVIGGEDRFRHENSIDSKRISGTFSGTYYVGDHVIKGGVDFLSNKVANIFGRLLHGSYSFYDKNGNGSVLDEIQNKDYYSFVKFYLPTGVTLADSAGTWKYTQISPFLQDTWQVTDNLSVVYGVRVNIPKADHAPPVALESATNTAPGATPGAPVWESRFGYPSNTTLSAKNKVIEPRIAFNYTFPTETRMQLRGGAGLFQTVPPYVWMTNPYTNNGVVSAKQYTSTSPSTDPFSPDPYNQPGPTAAAAGVCSTTAACQIDVIDPNFKLPTAWKFSLGWDAELPWLWGITTSVEYQHLQAKNAIDYKAPNLGTPNGVLPDGRYSYWQTYPNSSTTSIGTGTNNGSFKEITTNSTLLTNTNKGHTDSLTLTFSKVMANGFRGSFSVTQTRSTEVNPGTASQAFSNYNYVARVNPNDSVEATSRFEVPLSVKVSLNWDHAFFGDNKTTLSVYYNGRNGLPYSWVFGTDVNGDGISNVDLAYIPTLNDPKVTYKAGTTQAQIDAFQAFISSDPYLNSRRGQIAERNASHQPWINQLDVGIQQELPGFFKGNKFVVRLDIYNFLNLLNKNWGQQNGLGFFATRRLANVADVVCPSPGNCQYVYDIGTPTNPAWQNFGVYDTYSNPARVISRWQALLTVKYKF</sequence>
<feature type="domain" description="TonB-dependent transporter Oar-like beta-barrel" evidence="8">
    <location>
        <begin position="247"/>
        <end position="313"/>
    </location>
</feature>
<evidence type="ECO:0000259" key="8">
    <source>
        <dbReference type="Pfam" id="PF25183"/>
    </source>
</evidence>
<evidence type="ECO:0000256" key="6">
    <source>
        <dbReference type="ARBA" id="ARBA00023237"/>
    </source>
</evidence>
<keyword evidence="2" id="KW-0813">Transport</keyword>